<evidence type="ECO:0000256" key="4">
    <source>
        <dbReference type="ARBA" id="ARBA00022777"/>
    </source>
</evidence>
<feature type="binding site" evidence="8">
    <location>
        <begin position="10"/>
        <end position="18"/>
    </location>
    <ligand>
        <name>ATP</name>
        <dbReference type="ChEBI" id="CHEBI:30616"/>
    </ligand>
</feature>
<dbReference type="CDD" id="cd02020">
    <property type="entry name" value="CMPK"/>
    <property type="match status" value="1"/>
</dbReference>
<dbReference type="KEGG" id="paun:MJA45_16905"/>
<dbReference type="InterPro" id="IPR003136">
    <property type="entry name" value="Cytidylate_kin"/>
</dbReference>
<evidence type="ECO:0000256" key="1">
    <source>
        <dbReference type="ARBA" id="ARBA00009427"/>
    </source>
</evidence>
<sequence>MDRFNIALDGPAGAGKSSAARLVAGRLGFVYVDTGAMYRAVTWKILQLGLKPEQTEEVVKAARRMNIKLTPGPEGQQVYVDGMDVTDLIRSGDINRNVSQVAQIAEIRELLVDKQKELAANKGIVMDGRDIGTKVLPDAEVKVYLTASTRERAERRYSELVNPTLTLDELEKEIAARDRMDSERCISPLAQAEDAVLLDTTGMSLHEVVEAVLELCRSKVGGGR</sequence>
<evidence type="ECO:0000256" key="5">
    <source>
        <dbReference type="ARBA" id="ARBA00022840"/>
    </source>
</evidence>
<dbReference type="GO" id="GO:0005829">
    <property type="term" value="C:cytosol"/>
    <property type="evidence" value="ECO:0007669"/>
    <property type="project" value="TreeGrafter"/>
</dbReference>
<dbReference type="GO" id="GO:0006220">
    <property type="term" value="P:pyrimidine nucleotide metabolic process"/>
    <property type="evidence" value="ECO:0007669"/>
    <property type="project" value="UniProtKB-UniRule"/>
</dbReference>
<dbReference type="HAMAP" id="MF_00238">
    <property type="entry name" value="Cytidyl_kinase_type1"/>
    <property type="match status" value="1"/>
</dbReference>
<feature type="domain" description="Cytidylate kinase" evidence="9">
    <location>
        <begin position="6"/>
        <end position="217"/>
    </location>
</feature>
<evidence type="ECO:0000256" key="3">
    <source>
        <dbReference type="ARBA" id="ARBA00022741"/>
    </source>
</evidence>
<protein>
    <recommendedName>
        <fullName evidence="8">Cytidylate kinase</fullName>
        <shortName evidence="8">CK</shortName>
        <ecNumber evidence="8">2.7.4.25</ecNumber>
    </recommendedName>
    <alternativeName>
        <fullName evidence="8">Cytidine monophosphate kinase</fullName>
        <shortName evidence="8">CMP kinase</shortName>
    </alternativeName>
</protein>
<dbReference type="Proteomes" id="UP001305702">
    <property type="component" value="Chromosome"/>
</dbReference>
<name>A0AA96L955_9BACL</name>
<evidence type="ECO:0000259" key="9">
    <source>
        <dbReference type="Pfam" id="PF02224"/>
    </source>
</evidence>
<dbReference type="EC" id="2.7.4.25" evidence="8"/>
<comment type="similarity">
    <text evidence="1 8">Belongs to the cytidylate kinase family. Type 1 subfamily.</text>
</comment>
<dbReference type="GO" id="GO:0036431">
    <property type="term" value="F:dCMP kinase activity"/>
    <property type="evidence" value="ECO:0007669"/>
    <property type="project" value="InterPro"/>
</dbReference>
<dbReference type="GO" id="GO:0005524">
    <property type="term" value="F:ATP binding"/>
    <property type="evidence" value="ECO:0007669"/>
    <property type="project" value="UniProtKB-UniRule"/>
</dbReference>
<dbReference type="RefSeq" id="WP_315603080.1">
    <property type="nucleotide sequence ID" value="NZ_CP130318.1"/>
</dbReference>
<proteinExistence type="inferred from homology"/>
<dbReference type="Pfam" id="PF02224">
    <property type="entry name" value="Cytidylate_kin"/>
    <property type="match status" value="1"/>
</dbReference>
<evidence type="ECO:0000313" key="11">
    <source>
        <dbReference type="Proteomes" id="UP001305702"/>
    </source>
</evidence>
<comment type="subcellular location">
    <subcellularLocation>
        <location evidence="8">Cytoplasm</location>
    </subcellularLocation>
</comment>
<keyword evidence="4 8" id="KW-0418">Kinase</keyword>
<dbReference type="PANTHER" id="PTHR21299:SF2">
    <property type="entry name" value="CYTIDYLATE KINASE"/>
    <property type="match status" value="1"/>
</dbReference>
<dbReference type="PANTHER" id="PTHR21299">
    <property type="entry name" value="CYTIDYLATE KINASE/PANTOATE-BETA-ALANINE LIGASE"/>
    <property type="match status" value="1"/>
</dbReference>
<keyword evidence="2 8" id="KW-0808">Transferase</keyword>
<dbReference type="InterPro" id="IPR011994">
    <property type="entry name" value="Cytidylate_kinase_dom"/>
</dbReference>
<reference evidence="10 11" key="1">
    <citation type="submission" date="2022-02" db="EMBL/GenBank/DDBJ databases">
        <title>Paenibacillus sp. MBLB1776 Whole Genome Shotgun Sequencing.</title>
        <authorList>
            <person name="Hwang C.Y."/>
            <person name="Cho E.-S."/>
            <person name="Seo M.-J."/>
        </authorList>
    </citation>
    <scope>NUCLEOTIDE SEQUENCE [LARGE SCALE GENOMIC DNA]</scope>
    <source>
        <strain evidence="10 11">MBLB1776</strain>
    </source>
</reference>
<dbReference type="SUPFAM" id="SSF52540">
    <property type="entry name" value="P-loop containing nucleoside triphosphate hydrolases"/>
    <property type="match status" value="1"/>
</dbReference>
<dbReference type="AlphaFoldDB" id="A0AA96L955"/>
<evidence type="ECO:0000256" key="8">
    <source>
        <dbReference type="HAMAP-Rule" id="MF_00238"/>
    </source>
</evidence>
<dbReference type="InterPro" id="IPR027417">
    <property type="entry name" value="P-loop_NTPase"/>
</dbReference>
<gene>
    <name evidence="8 10" type="primary">cmk</name>
    <name evidence="10" type="ORF">MJA45_16905</name>
</gene>
<dbReference type="NCBIfam" id="TIGR00017">
    <property type="entry name" value="cmk"/>
    <property type="match status" value="1"/>
</dbReference>
<keyword evidence="3 8" id="KW-0547">Nucleotide-binding</keyword>
<comment type="catalytic activity">
    <reaction evidence="6 8">
        <text>dCMP + ATP = dCDP + ADP</text>
        <dbReference type="Rhea" id="RHEA:25094"/>
        <dbReference type="ChEBI" id="CHEBI:30616"/>
        <dbReference type="ChEBI" id="CHEBI:57566"/>
        <dbReference type="ChEBI" id="CHEBI:58593"/>
        <dbReference type="ChEBI" id="CHEBI:456216"/>
        <dbReference type="EC" id="2.7.4.25"/>
    </reaction>
</comment>
<dbReference type="GO" id="GO:0015949">
    <property type="term" value="P:nucleobase-containing small molecule interconversion"/>
    <property type="evidence" value="ECO:0007669"/>
    <property type="project" value="TreeGrafter"/>
</dbReference>
<keyword evidence="11" id="KW-1185">Reference proteome</keyword>
<organism evidence="10 11">
    <name type="scientific">Paenibacillus aurantius</name>
    <dbReference type="NCBI Taxonomy" id="2918900"/>
    <lineage>
        <taxon>Bacteria</taxon>
        <taxon>Bacillati</taxon>
        <taxon>Bacillota</taxon>
        <taxon>Bacilli</taxon>
        <taxon>Bacillales</taxon>
        <taxon>Paenibacillaceae</taxon>
        <taxon>Paenibacillus</taxon>
    </lineage>
</organism>
<keyword evidence="5 8" id="KW-0067">ATP-binding</keyword>
<evidence type="ECO:0000313" key="10">
    <source>
        <dbReference type="EMBL" id="WNQ09307.1"/>
    </source>
</evidence>
<evidence type="ECO:0000256" key="6">
    <source>
        <dbReference type="ARBA" id="ARBA00047615"/>
    </source>
</evidence>
<evidence type="ECO:0000256" key="2">
    <source>
        <dbReference type="ARBA" id="ARBA00022679"/>
    </source>
</evidence>
<accession>A0AA96L955</accession>
<comment type="catalytic activity">
    <reaction evidence="7 8">
        <text>CMP + ATP = CDP + ADP</text>
        <dbReference type="Rhea" id="RHEA:11600"/>
        <dbReference type="ChEBI" id="CHEBI:30616"/>
        <dbReference type="ChEBI" id="CHEBI:58069"/>
        <dbReference type="ChEBI" id="CHEBI:60377"/>
        <dbReference type="ChEBI" id="CHEBI:456216"/>
        <dbReference type="EC" id="2.7.4.25"/>
    </reaction>
</comment>
<dbReference type="EMBL" id="CP130318">
    <property type="protein sequence ID" value="WNQ09307.1"/>
    <property type="molecule type" value="Genomic_DNA"/>
</dbReference>
<keyword evidence="8" id="KW-0963">Cytoplasm</keyword>
<dbReference type="Gene3D" id="3.40.50.300">
    <property type="entry name" value="P-loop containing nucleotide triphosphate hydrolases"/>
    <property type="match status" value="1"/>
</dbReference>
<evidence type="ECO:0000256" key="7">
    <source>
        <dbReference type="ARBA" id="ARBA00048478"/>
    </source>
</evidence>